<sequence>MEDQQLIKITDSQPNESIQDQDFFNRRDTQFQPDDKLTLNDLKLNKFSKSNKIDRGKRGNKKSLNTVDYKNLTLKIHNARGFMTTGNTSVDYSSFQTMADSKDKSTSNISQPILMRTRTRDNYEQNRPNNLSFDKKSNISFYKNFPSYSIKSNTISYKQIISKEHVQDMIGKETPGVGQYVSDNVYLRMSAQKAPTWKIPTAERFSEYTKINEYRGTAPLNYRRNLNELMADRMGSFPKANRFLRTRNEQEREKSPGPGEYETQVFKSIDSVTKQGGGQVYERDAVTNQLSFRYYKPHESKISSNSMNRTMYKAPKSKLKKVYFPEYSREFLNVEGPGPQIYKFETYDGGFDITNMKMGRFSKNDRNLSMPKNKDSSPLHYANMDEYIKQLSNKSFSRGNQTFGKAVRPLDPTKMSGLHQAIWRKGIKI</sequence>
<dbReference type="Proteomes" id="UP000039865">
    <property type="component" value="Unassembled WGS sequence"/>
</dbReference>
<protein>
    <submittedName>
        <fullName evidence="1">Uncharacterized protein</fullName>
    </submittedName>
</protein>
<accession>A0A078A416</accession>
<dbReference type="AlphaFoldDB" id="A0A078A416"/>
<dbReference type="OrthoDB" id="326467at2759"/>
<gene>
    <name evidence="1" type="primary">Contig11634.g12458</name>
    <name evidence="1" type="ORF">STYLEM_5580</name>
</gene>
<name>A0A078A416_STYLE</name>
<proteinExistence type="predicted"/>
<reference evidence="1 2" key="1">
    <citation type="submission" date="2014-06" db="EMBL/GenBank/DDBJ databases">
        <authorList>
            <person name="Swart Estienne"/>
        </authorList>
    </citation>
    <scope>NUCLEOTIDE SEQUENCE [LARGE SCALE GENOMIC DNA]</scope>
    <source>
        <strain evidence="1 2">130c</strain>
    </source>
</reference>
<dbReference type="InParanoid" id="A0A078A416"/>
<keyword evidence="2" id="KW-1185">Reference proteome</keyword>
<evidence type="ECO:0000313" key="2">
    <source>
        <dbReference type="Proteomes" id="UP000039865"/>
    </source>
</evidence>
<organism evidence="1 2">
    <name type="scientific">Stylonychia lemnae</name>
    <name type="common">Ciliate</name>
    <dbReference type="NCBI Taxonomy" id="5949"/>
    <lineage>
        <taxon>Eukaryota</taxon>
        <taxon>Sar</taxon>
        <taxon>Alveolata</taxon>
        <taxon>Ciliophora</taxon>
        <taxon>Intramacronucleata</taxon>
        <taxon>Spirotrichea</taxon>
        <taxon>Stichotrichia</taxon>
        <taxon>Sporadotrichida</taxon>
        <taxon>Oxytrichidae</taxon>
        <taxon>Stylonychinae</taxon>
        <taxon>Stylonychia</taxon>
    </lineage>
</organism>
<evidence type="ECO:0000313" key="1">
    <source>
        <dbReference type="EMBL" id="CDW76619.1"/>
    </source>
</evidence>
<dbReference type="EMBL" id="CCKQ01005395">
    <property type="protein sequence ID" value="CDW76619.1"/>
    <property type="molecule type" value="Genomic_DNA"/>
</dbReference>